<comment type="caution">
    <text evidence="2">The sequence shown here is derived from an EMBL/GenBank/DDBJ whole genome shotgun (WGS) entry which is preliminary data.</text>
</comment>
<protein>
    <submittedName>
        <fullName evidence="2">GNAT family N-acetyltransferase</fullName>
        <ecNumber evidence="2">2.3.1.-</ecNumber>
    </submittedName>
</protein>
<dbReference type="Pfam" id="PF13527">
    <property type="entry name" value="Acetyltransf_9"/>
    <property type="match status" value="1"/>
</dbReference>
<dbReference type="CDD" id="cd04301">
    <property type="entry name" value="NAT_SF"/>
    <property type="match status" value="1"/>
</dbReference>
<keyword evidence="2" id="KW-0012">Acyltransferase</keyword>
<sequence length="189" mass="20399">MHIVTFPEARTPPALRGQVRRLQTEAWPEPEPAPGPVHDPALSPLSVLLVDDGRVLAALDVLAKEITHRGHRYAAGGLSTVVTDPAVRHRGHGRHLVTEARRMMAELPFDLALFTCDRPLRGFYESAGWQVLAGTVLVGGTPADPFPSDAPGFDKVTLAGFFSPAARRAQATFAGARVGLYPGVIDRLW</sequence>
<organism evidence="2 3">
    <name type="scientific">Streptomyces tagetis</name>
    <dbReference type="NCBI Taxonomy" id="2820809"/>
    <lineage>
        <taxon>Bacteria</taxon>
        <taxon>Bacillati</taxon>
        <taxon>Actinomycetota</taxon>
        <taxon>Actinomycetes</taxon>
        <taxon>Kitasatosporales</taxon>
        <taxon>Streptomycetaceae</taxon>
        <taxon>Streptomyces</taxon>
    </lineage>
</organism>
<dbReference type="PROSITE" id="PS51186">
    <property type="entry name" value="GNAT"/>
    <property type="match status" value="1"/>
</dbReference>
<dbReference type="SUPFAM" id="SSF55729">
    <property type="entry name" value="Acyl-CoA N-acyltransferases (Nat)"/>
    <property type="match status" value="1"/>
</dbReference>
<feature type="domain" description="N-acetyltransferase" evidence="1">
    <location>
        <begin position="4"/>
        <end position="147"/>
    </location>
</feature>
<dbReference type="AlphaFoldDB" id="A0A941B1Q5"/>
<dbReference type="Proteomes" id="UP000677875">
    <property type="component" value="Unassembled WGS sequence"/>
</dbReference>
<dbReference type="InterPro" id="IPR016181">
    <property type="entry name" value="Acyl_CoA_acyltransferase"/>
</dbReference>
<dbReference type="GO" id="GO:0016747">
    <property type="term" value="F:acyltransferase activity, transferring groups other than amino-acyl groups"/>
    <property type="evidence" value="ECO:0007669"/>
    <property type="project" value="InterPro"/>
</dbReference>
<dbReference type="Gene3D" id="3.40.630.30">
    <property type="match status" value="1"/>
</dbReference>
<gene>
    <name evidence="2" type="ORF">J5Y05_19740</name>
</gene>
<evidence type="ECO:0000313" key="2">
    <source>
        <dbReference type="EMBL" id="MBQ0828715.1"/>
    </source>
</evidence>
<keyword evidence="2" id="KW-0808">Transferase</keyword>
<evidence type="ECO:0000313" key="3">
    <source>
        <dbReference type="Proteomes" id="UP000677875"/>
    </source>
</evidence>
<dbReference type="EC" id="2.3.1.-" evidence="2"/>
<keyword evidence="3" id="KW-1185">Reference proteome</keyword>
<proteinExistence type="predicted"/>
<dbReference type="EMBL" id="JAGPNL010000005">
    <property type="protein sequence ID" value="MBQ0828715.1"/>
    <property type="molecule type" value="Genomic_DNA"/>
</dbReference>
<dbReference type="InterPro" id="IPR000182">
    <property type="entry name" value="GNAT_dom"/>
</dbReference>
<reference evidence="2" key="1">
    <citation type="submission" date="2021-04" db="EMBL/GenBank/DDBJ databases">
        <title>Genome seq and assembly of Streptomyces sp. RG38.</title>
        <authorList>
            <person name="Chhetri G."/>
        </authorList>
    </citation>
    <scope>NUCLEOTIDE SEQUENCE</scope>
    <source>
        <strain evidence="2">RG38</strain>
    </source>
</reference>
<name>A0A941B1Q5_9ACTN</name>
<accession>A0A941B1Q5</accession>
<evidence type="ECO:0000259" key="1">
    <source>
        <dbReference type="PROSITE" id="PS51186"/>
    </source>
</evidence>